<gene>
    <name evidence="1" type="ORF">Amme_005_138</name>
</gene>
<name>A0A023D1X0_ACIMT</name>
<dbReference type="OrthoDB" id="7282359at2"/>
<dbReference type="AlphaFoldDB" id="A0A023D1X0"/>
<sequence length="141" mass="15314">MTDIRLDPDALPVIDIVALAQEGALLRAEHDTPPDGIPAFVTAAGWRMLCARYGGDDPHDLLTHLGKAVHRLLAHAAQSYAAEHRAGQAAPASFSCPSDLFEDNGTLHIAFLRDTTHPVICSLIGTKDHIRDLMETPFRDD</sequence>
<reference evidence="1 2" key="2">
    <citation type="journal article" date="2014" name="FEMS Microbiol. Lett.">
        <title>Draft genomic DNA sequence of the facultatively methylotrophic bacterium Acidomonas methanolica type strain MB58.</title>
        <authorList>
            <person name="Higashiura N."/>
            <person name="Hadano H."/>
            <person name="Hirakawa H."/>
            <person name="Matsutani M."/>
            <person name="Takabe S."/>
            <person name="Matsushita K."/>
            <person name="Azuma Y."/>
        </authorList>
    </citation>
    <scope>NUCLEOTIDE SEQUENCE [LARGE SCALE GENOMIC DNA]</scope>
    <source>
        <strain evidence="1 2">MB58</strain>
    </source>
</reference>
<dbReference type="EMBL" id="BAND01000005">
    <property type="protein sequence ID" value="GAJ27750.1"/>
    <property type="molecule type" value="Genomic_DNA"/>
</dbReference>
<evidence type="ECO:0000313" key="1">
    <source>
        <dbReference type="EMBL" id="GAJ27750.1"/>
    </source>
</evidence>
<reference evidence="2" key="1">
    <citation type="journal article" date="2014" name="FEMS Microbiol. Lett.">
        <title>Draft Genomic DNA Sequence of the Facultatively Methylotrophic Bacterium Acidomonas methanolica type strain MB58.</title>
        <authorList>
            <person name="Higashiura N."/>
            <person name="Hadano H."/>
            <person name="Hirakawa H."/>
            <person name="Matsutani M."/>
            <person name="Takabe S."/>
            <person name="Matsushita K."/>
            <person name="Azuma Y."/>
        </authorList>
    </citation>
    <scope>NUCLEOTIDE SEQUENCE [LARGE SCALE GENOMIC DNA]</scope>
    <source>
        <strain evidence="2">MB58</strain>
    </source>
</reference>
<evidence type="ECO:0000313" key="2">
    <source>
        <dbReference type="Proteomes" id="UP000019760"/>
    </source>
</evidence>
<keyword evidence="2" id="KW-1185">Reference proteome</keyword>
<accession>A0A023D1X0</accession>
<dbReference type="Proteomes" id="UP000019760">
    <property type="component" value="Unassembled WGS sequence"/>
</dbReference>
<dbReference type="RefSeq" id="WP_042055449.1">
    <property type="nucleotide sequence ID" value="NZ_BAND01000005.1"/>
</dbReference>
<proteinExistence type="predicted"/>
<organism evidence="1 2">
    <name type="scientific">Acidomonas methanolica NBRC 104435</name>
    <dbReference type="NCBI Taxonomy" id="1231351"/>
    <lineage>
        <taxon>Bacteria</taxon>
        <taxon>Pseudomonadati</taxon>
        <taxon>Pseudomonadota</taxon>
        <taxon>Alphaproteobacteria</taxon>
        <taxon>Acetobacterales</taxon>
        <taxon>Acetobacteraceae</taxon>
        <taxon>Acidomonas</taxon>
    </lineage>
</organism>
<protein>
    <submittedName>
        <fullName evidence="1">Uncharacterized protein</fullName>
    </submittedName>
</protein>
<comment type="caution">
    <text evidence="1">The sequence shown here is derived from an EMBL/GenBank/DDBJ whole genome shotgun (WGS) entry which is preliminary data.</text>
</comment>